<dbReference type="AlphaFoldDB" id="A0A2S8G879"/>
<evidence type="ECO:0000313" key="1">
    <source>
        <dbReference type="EMBL" id="PQO40648.1"/>
    </source>
</evidence>
<gene>
    <name evidence="1" type="ORF">C5Y83_01110</name>
</gene>
<dbReference type="Pfam" id="PF07849">
    <property type="entry name" value="DUF1641"/>
    <property type="match status" value="1"/>
</dbReference>
<dbReference type="InterPro" id="IPR012440">
    <property type="entry name" value="DUF1641"/>
</dbReference>
<organism evidence="1 2">
    <name type="scientific">Blastopirellula marina</name>
    <dbReference type="NCBI Taxonomy" id="124"/>
    <lineage>
        <taxon>Bacteria</taxon>
        <taxon>Pseudomonadati</taxon>
        <taxon>Planctomycetota</taxon>
        <taxon>Planctomycetia</taxon>
        <taxon>Pirellulales</taxon>
        <taxon>Pirellulaceae</taxon>
        <taxon>Blastopirellula</taxon>
    </lineage>
</organism>
<evidence type="ECO:0000313" key="2">
    <source>
        <dbReference type="Proteomes" id="UP000238322"/>
    </source>
</evidence>
<accession>A0A2S8G879</accession>
<protein>
    <recommendedName>
        <fullName evidence="3">DUF1641 domain-containing protein</fullName>
    </recommendedName>
</protein>
<reference evidence="1 2" key="1">
    <citation type="submission" date="2018-02" db="EMBL/GenBank/DDBJ databases">
        <title>Comparative genomes isolates from brazilian mangrove.</title>
        <authorList>
            <person name="Araujo J.E."/>
            <person name="Taketani R.G."/>
            <person name="Silva M.C.P."/>
            <person name="Loureco M.V."/>
            <person name="Andreote F.D."/>
        </authorList>
    </citation>
    <scope>NUCLEOTIDE SEQUENCE [LARGE SCALE GENOMIC DNA]</scope>
    <source>
        <strain evidence="1 2">Hex-1 MGV</strain>
    </source>
</reference>
<name>A0A2S8G879_9BACT</name>
<comment type="caution">
    <text evidence="1">The sequence shown here is derived from an EMBL/GenBank/DDBJ whole genome shotgun (WGS) entry which is preliminary data.</text>
</comment>
<dbReference type="Proteomes" id="UP000238322">
    <property type="component" value="Unassembled WGS sequence"/>
</dbReference>
<sequence length="243" mass="26638">MTVADRLNQPETQEMLHRLLDRAEDLDKMLAMTGEVPNLLAIATDLFDSLARQAAEEGIDLQQRVADVLSIVKQLTEPRNMKALQVLANHLPKIQQAVEMSDELPNLAAIATDVIDEWARDLKKDGIDLEQSLKNGLHAALYLGGQIQRDELDRLGYLLRSDVLSEFSVETVGLAGSALSSCRQGSCEHPVPERMGLFGLLGASRDPSTQRALAFAVQFGKCFGTLLEQHHPKACPTTTPSKS</sequence>
<dbReference type="PANTHER" id="PTHR39180:SF2">
    <property type="entry name" value="DUF1641 DOMAIN-CONTAINING PROTEIN"/>
    <property type="match status" value="1"/>
</dbReference>
<evidence type="ECO:0008006" key="3">
    <source>
        <dbReference type="Google" id="ProtNLM"/>
    </source>
</evidence>
<dbReference type="PANTHER" id="PTHR39180">
    <property type="match status" value="1"/>
</dbReference>
<proteinExistence type="predicted"/>
<dbReference type="OrthoDB" id="285411at2"/>
<dbReference type="EMBL" id="PUHY01000001">
    <property type="protein sequence ID" value="PQO40648.1"/>
    <property type="molecule type" value="Genomic_DNA"/>
</dbReference>